<gene>
    <name evidence="1" type="ORF">GCM10009754_70780</name>
</gene>
<protein>
    <submittedName>
        <fullName evidence="1">Uncharacterized protein</fullName>
    </submittedName>
</protein>
<name>A0ABN2SAP9_9PSEU</name>
<dbReference type="EMBL" id="BAAANN010000038">
    <property type="protein sequence ID" value="GAA1983456.1"/>
    <property type="molecule type" value="Genomic_DNA"/>
</dbReference>
<organism evidence="1 2">
    <name type="scientific">Amycolatopsis minnesotensis</name>
    <dbReference type="NCBI Taxonomy" id="337894"/>
    <lineage>
        <taxon>Bacteria</taxon>
        <taxon>Bacillati</taxon>
        <taxon>Actinomycetota</taxon>
        <taxon>Actinomycetes</taxon>
        <taxon>Pseudonocardiales</taxon>
        <taxon>Pseudonocardiaceae</taxon>
        <taxon>Amycolatopsis</taxon>
    </lineage>
</organism>
<reference evidence="1 2" key="1">
    <citation type="journal article" date="2019" name="Int. J. Syst. Evol. Microbiol.">
        <title>The Global Catalogue of Microorganisms (GCM) 10K type strain sequencing project: providing services to taxonomists for standard genome sequencing and annotation.</title>
        <authorList>
            <consortium name="The Broad Institute Genomics Platform"/>
            <consortium name="The Broad Institute Genome Sequencing Center for Infectious Disease"/>
            <person name="Wu L."/>
            <person name="Ma J."/>
        </authorList>
    </citation>
    <scope>NUCLEOTIDE SEQUENCE [LARGE SCALE GENOMIC DNA]</scope>
    <source>
        <strain evidence="1 2">JCM 14545</strain>
    </source>
</reference>
<comment type="caution">
    <text evidence="1">The sequence shown here is derived from an EMBL/GenBank/DDBJ whole genome shotgun (WGS) entry which is preliminary data.</text>
</comment>
<accession>A0ABN2SAP9</accession>
<proteinExistence type="predicted"/>
<evidence type="ECO:0000313" key="1">
    <source>
        <dbReference type="EMBL" id="GAA1983456.1"/>
    </source>
</evidence>
<dbReference type="Proteomes" id="UP001501116">
    <property type="component" value="Unassembled WGS sequence"/>
</dbReference>
<sequence>MFKLWPRRRAAQPVPRNFYDFSTPLPFGPYSSVSVYTGDAATTGDWQFVAFREFTDPDEAILYQAAWQKHAPALDVRLHHDCSSSTEPCYQGSYRDADGSWQDGQPEEITALMIELAPPSAEQLAAQHALEAERARQARAAWEARQPKQVVVAEAGDDCPIAHHPHFLKATQIVHYGGVREAARFHFSDFDGYEPEPVVPTSRALADLDQERAELVRREFTVARRLWQQAAYRRKATRVLRDAADAWPAVADAFDRIEKAWSDLDHPPHGWEVAVKQLLDAHDHAKPVVRDWEYVHARALTTVGAELPEHGDLTLDELRIQLADELGITGAKNWHIGYAEDPTAERRFVEIIDGAGARLDELVQSQRTRLTEITTAAGRTIS</sequence>
<keyword evidence="2" id="KW-1185">Reference proteome</keyword>
<evidence type="ECO:0000313" key="2">
    <source>
        <dbReference type="Proteomes" id="UP001501116"/>
    </source>
</evidence>
<dbReference type="RefSeq" id="WP_344429089.1">
    <property type="nucleotide sequence ID" value="NZ_BAAANN010000038.1"/>
</dbReference>